<evidence type="ECO:0000313" key="1">
    <source>
        <dbReference type="EMBL" id="MCD7446477.1"/>
    </source>
</evidence>
<dbReference type="PANTHER" id="PTHR10073:SF47">
    <property type="entry name" value="DNA MISMATCH REPAIR PROTEIN MLH3"/>
    <property type="match status" value="1"/>
</dbReference>
<reference evidence="1 2" key="1">
    <citation type="journal article" date="2021" name="BMC Genomics">
        <title>Datura genome reveals duplications of psychoactive alkaloid biosynthetic genes and high mutation rate following tissue culture.</title>
        <authorList>
            <person name="Rajewski A."/>
            <person name="Carter-House D."/>
            <person name="Stajich J."/>
            <person name="Litt A."/>
        </authorList>
    </citation>
    <scope>NUCLEOTIDE SEQUENCE [LARGE SCALE GENOMIC DNA]</scope>
    <source>
        <strain evidence="1">AR-01</strain>
    </source>
</reference>
<evidence type="ECO:0000313" key="2">
    <source>
        <dbReference type="Proteomes" id="UP000823775"/>
    </source>
</evidence>
<gene>
    <name evidence="1" type="ORF">HAX54_007791</name>
</gene>
<keyword evidence="2" id="KW-1185">Reference proteome</keyword>
<comment type="caution">
    <text evidence="1">The sequence shown here is derived from an EMBL/GenBank/DDBJ whole genome shotgun (WGS) entry which is preliminary data.</text>
</comment>
<dbReference type="PANTHER" id="PTHR10073">
    <property type="entry name" value="DNA MISMATCH REPAIR PROTEIN MLH, PMS, MUTL"/>
    <property type="match status" value="1"/>
</dbReference>
<protein>
    <submittedName>
        <fullName evidence="1">Uncharacterized protein</fullName>
    </submittedName>
</protein>
<sequence>MQSSTGTENLKNQDTILNVASGILHFVGDLLVPDTIDKSCLEGAKVLQQDDKKFIPIVASTTLAIIDQMSEFVWKSCLRRQLLAKNSLMCHFNLESVMPEIGYQLLHDYADQIQNWGWICNIHSQASRSLTRQPTPVTLIALTFSNTWLYRINSREANGYRKVLKDYKCLYLEIDDCRQDVGTIAQRGEDDLLCTHSSPSPVPLLSHGFGIHLSSVNKLNASDGSFKLSGYISGPSIFLYPLISAYFLTKENGKLIFG</sequence>
<organism evidence="1 2">
    <name type="scientific">Datura stramonium</name>
    <name type="common">Jimsonweed</name>
    <name type="synonym">Common thornapple</name>
    <dbReference type="NCBI Taxonomy" id="4076"/>
    <lineage>
        <taxon>Eukaryota</taxon>
        <taxon>Viridiplantae</taxon>
        <taxon>Streptophyta</taxon>
        <taxon>Embryophyta</taxon>
        <taxon>Tracheophyta</taxon>
        <taxon>Spermatophyta</taxon>
        <taxon>Magnoliopsida</taxon>
        <taxon>eudicotyledons</taxon>
        <taxon>Gunneridae</taxon>
        <taxon>Pentapetalae</taxon>
        <taxon>asterids</taxon>
        <taxon>lamiids</taxon>
        <taxon>Solanales</taxon>
        <taxon>Solanaceae</taxon>
        <taxon>Solanoideae</taxon>
        <taxon>Datureae</taxon>
        <taxon>Datura</taxon>
    </lineage>
</organism>
<dbReference type="Proteomes" id="UP000823775">
    <property type="component" value="Unassembled WGS sequence"/>
</dbReference>
<proteinExistence type="predicted"/>
<name>A0ABS8RI28_DATST</name>
<accession>A0ABS8RI28</accession>
<dbReference type="InterPro" id="IPR038973">
    <property type="entry name" value="MutL/Mlh/Pms-like"/>
</dbReference>
<dbReference type="EMBL" id="JACEIK010000014">
    <property type="protein sequence ID" value="MCD7446477.1"/>
    <property type="molecule type" value="Genomic_DNA"/>
</dbReference>